<dbReference type="NCBIfam" id="TIGR04416">
    <property type="entry name" value="group_II_RT_mat"/>
    <property type="match status" value="1"/>
</dbReference>
<keyword evidence="2" id="KW-0695">RNA-directed DNA polymerase</keyword>
<dbReference type="PANTHER" id="PTHR34047:SF8">
    <property type="entry name" value="PROTEIN YKFC"/>
    <property type="match status" value="1"/>
</dbReference>
<keyword evidence="2" id="KW-0548">Nucleotidyltransferase</keyword>
<organism evidence="2 3">
    <name type="scientific">Paenibacillus medicaginis</name>
    <dbReference type="NCBI Taxonomy" id="1470560"/>
    <lineage>
        <taxon>Bacteria</taxon>
        <taxon>Bacillati</taxon>
        <taxon>Bacillota</taxon>
        <taxon>Bacilli</taxon>
        <taxon>Bacillales</taxon>
        <taxon>Paenibacillaceae</taxon>
        <taxon>Paenibacillus</taxon>
    </lineage>
</organism>
<reference evidence="2 3" key="1">
    <citation type="submission" date="2024-09" db="EMBL/GenBank/DDBJ databases">
        <title>Paenibacillus zeirhizospherea sp. nov., isolated from surface of the maize (Zea mays) roots in a horticulture field, Hungary.</title>
        <authorList>
            <person name="Marton D."/>
            <person name="Farkas M."/>
            <person name="Bedics A."/>
            <person name="Toth E."/>
            <person name="Tancsics A."/>
            <person name="Boka K."/>
            <person name="Marati G."/>
            <person name="Kriszt B."/>
            <person name="Cserhati M."/>
        </authorList>
    </citation>
    <scope>NUCLEOTIDE SEQUENCE [LARGE SCALE GENOMIC DNA]</scope>
    <source>
        <strain evidence="2 3">JCM 18446</strain>
    </source>
</reference>
<sequence>MNQALKLKWHSIYGQILFERKLHEAWLQVKENKGAGGIDGETLESYEKKLDENLSGLLQKLRDKAYVPSPVRRRYIPKKNGKMRPLGIPNIEDRIVQQAIVNVLQPKCEESIFHRWSCGYRPNYGAKRVAQIILWNIETDHNFIYDCDIRSFFDNIPHKKLMGILTKYIADGTVLDMIWKWLKAGYMEEGKYHEVDAGTPQGGVISPLLANLYLNELDWKLEEQGIRFVRYADDFLLFAKTEEDIRKAAEVTIETLEALGLEVAVEKTQTVNFKNDDFDFLGFTFQHWRERKKDGKPYFIAKPKEATWKDFKQKVKAKTRKTLTLNKKAWLERVNPIIRGKVNYYLNLYKAVEENKRYGQESRCFYNACKNQLYDMDGYVRQRLRVAMIHDHPSQRKGHAMKTKWNNEFFARIGLIPAFWLYYNEQYGYTLDDYIDYMKNRQKTKQARKEQKTKERGQAYYTPERVRKMQYAQRLATY</sequence>
<gene>
    <name evidence="2" type="primary">ltrA</name>
    <name evidence="2" type="ORF">ACE5LO_14850</name>
</gene>
<dbReference type="RefSeq" id="WP_375520806.1">
    <property type="nucleotide sequence ID" value="NZ_JBHIRY010000014.1"/>
</dbReference>
<dbReference type="PROSITE" id="PS50878">
    <property type="entry name" value="RT_POL"/>
    <property type="match status" value="1"/>
</dbReference>
<evidence type="ECO:0000313" key="3">
    <source>
        <dbReference type="Proteomes" id="UP001580430"/>
    </source>
</evidence>
<feature type="domain" description="Reverse transcriptase" evidence="1">
    <location>
        <begin position="57"/>
        <end position="285"/>
    </location>
</feature>
<dbReference type="EC" id="2.7.7.49" evidence="2"/>
<dbReference type="InterPro" id="IPR043128">
    <property type="entry name" value="Rev_trsase/Diguanyl_cyclase"/>
</dbReference>
<dbReference type="InterPro" id="IPR043502">
    <property type="entry name" value="DNA/RNA_pol_sf"/>
</dbReference>
<keyword evidence="2" id="KW-0808">Transferase</keyword>
<dbReference type="InterPro" id="IPR030931">
    <property type="entry name" value="Group_II_RT_mat"/>
</dbReference>
<dbReference type="SUPFAM" id="SSF56672">
    <property type="entry name" value="DNA/RNA polymerases"/>
    <property type="match status" value="1"/>
</dbReference>
<comment type="caution">
    <text evidence="2">The sequence shown here is derived from an EMBL/GenBank/DDBJ whole genome shotgun (WGS) entry which is preliminary data.</text>
</comment>
<evidence type="ECO:0000259" key="1">
    <source>
        <dbReference type="PROSITE" id="PS50878"/>
    </source>
</evidence>
<dbReference type="Proteomes" id="UP001580430">
    <property type="component" value="Unassembled WGS sequence"/>
</dbReference>
<dbReference type="GO" id="GO:0003964">
    <property type="term" value="F:RNA-directed DNA polymerase activity"/>
    <property type="evidence" value="ECO:0007669"/>
    <property type="project" value="UniProtKB-KW"/>
</dbReference>
<proteinExistence type="predicted"/>
<dbReference type="EMBL" id="JBHIRY010000014">
    <property type="protein sequence ID" value="MFB5761665.1"/>
    <property type="molecule type" value="Genomic_DNA"/>
</dbReference>
<dbReference type="Gene3D" id="3.30.70.270">
    <property type="match status" value="1"/>
</dbReference>
<dbReference type="InterPro" id="IPR051083">
    <property type="entry name" value="GrpII_Intron_Splice-Mob/Def"/>
</dbReference>
<dbReference type="CDD" id="cd01651">
    <property type="entry name" value="RT_G2_intron"/>
    <property type="match status" value="1"/>
</dbReference>
<dbReference type="Pfam" id="PF00078">
    <property type="entry name" value="RVT_1"/>
    <property type="match status" value="1"/>
</dbReference>
<evidence type="ECO:0000313" key="2">
    <source>
        <dbReference type="EMBL" id="MFB5761665.1"/>
    </source>
</evidence>
<dbReference type="PANTHER" id="PTHR34047">
    <property type="entry name" value="NUCLEAR INTRON MATURASE 1, MITOCHONDRIAL-RELATED"/>
    <property type="match status" value="1"/>
</dbReference>
<protein>
    <submittedName>
        <fullName evidence="2">Group II intron reverse transcriptase/maturase</fullName>
        <ecNumber evidence="2">2.7.7.49</ecNumber>
    </submittedName>
</protein>
<keyword evidence="3" id="KW-1185">Reference proteome</keyword>
<accession>A0ABV5C4Y3</accession>
<dbReference type="InterPro" id="IPR000477">
    <property type="entry name" value="RT_dom"/>
</dbReference>
<name>A0ABV5C4Y3_9BACL</name>